<dbReference type="HAMAP" id="MF_02057">
    <property type="entry name" value="tRNA_methyltr_CmoM"/>
    <property type="match status" value="1"/>
</dbReference>
<dbReference type="PANTHER" id="PTHR43861">
    <property type="entry name" value="TRANS-ACONITATE 2-METHYLTRANSFERASE-RELATED"/>
    <property type="match status" value="1"/>
</dbReference>
<comment type="catalytic activity">
    <reaction evidence="1">
        <text>5-carboxymethoxyuridine(34) in tRNA + S-adenosyl-L-methionine = 5-methoxycarbonylmethoxyuridine(34) in tRNA + S-adenosyl-L-homocysteine</text>
        <dbReference type="Rhea" id="RHEA:54080"/>
        <dbReference type="Rhea" id="RHEA-COMP:13383"/>
        <dbReference type="Rhea" id="RHEA-COMP:13781"/>
        <dbReference type="ChEBI" id="CHEBI:57856"/>
        <dbReference type="ChEBI" id="CHEBI:59789"/>
        <dbReference type="ChEBI" id="CHEBI:136879"/>
        <dbReference type="ChEBI" id="CHEBI:138053"/>
    </reaction>
</comment>
<comment type="caution">
    <text evidence="1">Lacks conserved residue(s) required for the propagation of feature annotation.</text>
</comment>
<evidence type="ECO:0000313" key="3">
    <source>
        <dbReference type="EMBL" id="EMR12796.1"/>
    </source>
</evidence>
<protein>
    <recommendedName>
        <fullName evidence="1">tRNA 5-carboxymethoxyuridine methyltransferase</fullName>
        <ecNumber evidence="1">2.1.1.-</ecNumber>
    </recommendedName>
    <alternativeName>
        <fullName evidence="1">cmo5U methyltransferase</fullName>
    </alternativeName>
</protein>
<keyword evidence="1 3" id="KW-0808">Transferase</keyword>
<feature type="binding site" evidence="1">
    <location>
        <position position="28"/>
    </location>
    <ligand>
        <name>S-adenosyl-L-methionine</name>
        <dbReference type="ChEBI" id="CHEBI:59789"/>
    </ligand>
</feature>
<dbReference type="EC" id="2.1.1.-" evidence="1"/>
<comment type="similarity">
    <text evidence="1">Belongs to the class I-like SAM-binding methyltransferase superfamily. CmoM family.</text>
</comment>
<feature type="domain" description="Methyltransferase type 11" evidence="2">
    <location>
        <begin position="49"/>
        <end position="142"/>
    </location>
</feature>
<dbReference type="InterPro" id="IPR029063">
    <property type="entry name" value="SAM-dependent_MTases_sf"/>
</dbReference>
<accession>M7P017</accession>
<dbReference type="Gene3D" id="3.40.50.150">
    <property type="entry name" value="Vaccinia Virus protein VP39"/>
    <property type="match status" value="1"/>
</dbReference>
<evidence type="ECO:0000259" key="2">
    <source>
        <dbReference type="Pfam" id="PF08241"/>
    </source>
</evidence>
<dbReference type="GO" id="GO:0097697">
    <property type="term" value="F:tRNA (5-carboxymethoxyuridine(34)-5-O)-methyltransferase activity"/>
    <property type="evidence" value="ECO:0007669"/>
    <property type="project" value="UniProtKB-UniRule"/>
</dbReference>
<dbReference type="EMBL" id="APHR01000042">
    <property type="protein sequence ID" value="EMR12796.1"/>
    <property type="molecule type" value="Genomic_DNA"/>
</dbReference>
<dbReference type="eggNOG" id="COG2227">
    <property type="taxonomic scope" value="Bacteria"/>
</dbReference>
<dbReference type="RefSeq" id="WP_009726700.1">
    <property type="nucleotide sequence ID" value="NZ_APHR01000042.1"/>
</dbReference>
<dbReference type="OrthoDB" id="4697647at2"/>
<keyword evidence="4" id="KW-1185">Reference proteome</keyword>
<dbReference type="Pfam" id="PF08241">
    <property type="entry name" value="Methyltransf_11"/>
    <property type="match status" value="1"/>
</dbReference>
<feature type="binding site" evidence="1">
    <location>
        <position position="115"/>
    </location>
    <ligand>
        <name>S-adenosyl-L-methionine</name>
        <dbReference type="ChEBI" id="CHEBI:59789"/>
    </ligand>
</feature>
<comment type="caution">
    <text evidence="3">The sequence shown here is derived from an EMBL/GenBank/DDBJ whole genome shotgun (WGS) entry which is preliminary data.</text>
</comment>
<dbReference type="AlphaFoldDB" id="M7P017"/>
<dbReference type="CDD" id="cd02440">
    <property type="entry name" value="AdoMet_MTases"/>
    <property type="match status" value="1"/>
</dbReference>
<keyword evidence="1 3" id="KW-0489">Methyltransferase</keyword>
<gene>
    <name evidence="1" type="primary">cmoM</name>
    <name evidence="3" type="ORF">MPL1_08624</name>
</gene>
<dbReference type="Proteomes" id="UP000012019">
    <property type="component" value="Unassembled WGS sequence"/>
</dbReference>
<reference evidence="3 4" key="1">
    <citation type="journal article" date="2013" name="Genome Announc.">
        <title>Draft Genome Sequence of Methylophaga lonarensis MPLT, a Haloalkaliphilic (Non-Methane-Utilizing) Methylotroph.</title>
        <authorList>
            <person name="Shetty S.A."/>
            <person name="Marathe N.P."/>
            <person name="Munot H."/>
            <person name="Antony C.P."/>
            <person name="Dhotre D.P."/>
            <person name="Murrell J.C."/>
            <person name="Shouche Y.S."/>
        </authorList>
    </citation>
    <scope>NUCLEOTIDE SEQUENCE [LARGE SCALE GENOMIC DNA]</scope>
    <source>
        <strain evidence="3 4">MPL</strain>
    </source>
</reference>
<dbReference type="GO" id="GO:0008757">
    <property type="term" value="F:S-adenosylmethionine-dependent methyltransferase activity"/>
    <property type="evidence" value="ECO:0007669"/>
    <property type="project" value="InterPro"/>
</dbReference>
<name>M7P017_9GAMM</name>
<proteinExistence type="inferred from homology"/>
<evidence type="ECO:0000313" key="4">
    <source>
        <dbReference type="Proteomes" id="UP000012019"/>
    </source>
</evidence>
<dbReference type="GO" id="GO:0032259">
    <property type="term" value="P:methylation"/>
    <property type="evidence" value="ECO:0007669"/>
    <property type="project" value="UniProtKB-KW"/>
</dbReference>
<keyword evidence="1" id="KW-0819">tRNA processing</keyword>
<organism evidence="3 4">
    <name type="scientific">Methylophaga lonarensis MPL</name>
    <dbReference type="NCBI Taxonomy" id="1286106"/>
    <lineage>
        <taxon>Bacteria</taxon>
        <taxon>Pseudomonadati</taxon>
        <taxon>Pseudomonadota</taxon>
        <taxon>Gammaproteobacteria</taxon>
        <taxon>Thiotrichales</taxon>
        <taxon>Piscirickettsiaceae</taxon>
        <taxon>Methylophaga</taxon>
    </lineage>
</organism>
<feature type="binding site" evidence="1">
    <location>
        <position position="72"/>
    </location>
    <ligand>
        <name>S-adenosyl-L-methionine</name>
        <dbReference type="ChEBI" id="CHEBI:59789"/>
    </ligand>
</feature>
<evidence type="ECO:0000256" key="1">
    <source>
        <dbReference type="HAMAP-Rule" id="MF_02057"/>
    </source>
</evidence>
<sequence length="253" mass="29024">MSSEDRNFDDLTERFSTRIYDTAKGEWRLKILKQDLSAVTASQTLDVWDAGCGQAQISLWLAEQGHQITCSDISARMLDIARESFQQAQLPARFLHQSLQQLSSNEGPFDLVLCHAVLEWLVAPYEGLAQIAERVKHGGYLSLLFYNRNAMVYQNVLRGGWRLQPILDDEYIGKGHKLSPPNPLYPHEVMEFIGQMGLEVEAHSGVRVFHDYLNQDALKNSDPEQIFALEARFCRMPVYRDMGRYIHLLLKRP</sequence>
<dbReference type="InterPro" id="IPR013216">
    <property type="entry name" value="Methyltransf_11"/>
</dbReference>
<dbReference type="GO" id="GO:0006400">
    <property type="term" value="P:tRNA modification"/>
    <property type="evidence" value="ECO:0007669"/>
    <property type="project" value="UniProtKB-UniRule"/>
</dbReference>
<keyword evidence="1" id="KW-0949">S-adenosyl-L-methionine</keyword>
<dbReference type="PATRIC" id="fig|1286106.3.peg.1733"/>
<dbReference type="SUPFAM" id="SSF53335">
    <property type="entry name" value="S-adenosyl-L-methionine-dependent methyltransferases"/>
    <property type="match status" value="1"/>
</dbReference>
<dbReference type="InterPro" id="IPR033664">
    <property type="entry name" value="Cmo5U_methylTrfase"/>
</dbReference>
<comment type="function">
    <text evidence="1">Catalyzes the methylation of 5-carboxymethoxyuridine (cmo5U) to form 5-methoxycarbonylmethoxyuridine (mcmo5U) at position 34 in tRNAs.</text>
</comment>
<dbReference type="STRING" id="1286106.MPL1_08624"/>